<evidence type="ECO:0000256" key="1">
    <source>
        <dbReference type="SAM" id="Phobius"/>
    </source>
</evidence>
<name>A0A378RLZ5_MYROD</name>
<keyword evidence="1" id="KW-0472">Membrane</keyword>
<keyword evidence="1" id="KW-0812">Transmembrane</keyword>
<dbReference type="Proteomes" id="UP000255024">
    <property type="component" value="Unassembled WGS sequence"/>
</dbReference>
<dbReference type="GeneID" id="93528297"/>
<evidence type="ECO:0000313" key="3">
    <source>
        <dbReference type="EMBL" id="QQT98851.1"/>
    </source>
</evidence>
<reference evidence="4 5" key="1">
    <citation type="submission" date="2018-06" db="EMBL/GenBank/DDBJ databases">
        <authorList>
            <consortium name="Pathogen Informatics"/>
            <person name="Doyle S."/>
        </authorList>
    </citation>
    <scope>NUCLEOTIDE SEQUENCE [LARGE SCALE GENOMIC DNA]</scope>
    <source>
        <strain evidence="4 5">NCTC11179</strain>
    </source>
</reference>
<sequence length="105" mass="12253">MEKLKQRWGLTSNFQVVIIVIVFAITGSTAAFISKPILTYLGIERGLTHPLLYWVLYVLIIFPMYKVILICIGTLFGQREFFWNFVKKMLTRMGLGFIYPKEKTK</sequence>
<dbReference type="OrthoDB" id="1151370at2"/>
<evidence type="ECO:0000313" key="6">
    <source>
        <dbReference type="Proteomes" id="UP000596202"/>
    </source>
</evidence>
<reference evidence="3 6" key="2">
    <citation type="submission" date="2021-01" db="EMBL/GenBank/DDBJ databases">
        <title>FDA dAtabase for Regulatory Grade micrObial Sequences (FDA-ARGOS): Supporting development and validation of Infectious Disease Dx tests.</title>
        <authorList>
            <person name="Sproer C."/>
            <person name="Gronow S."/>
            <person name="Severitt S."/>
            <person name="Schroder I."/>
            <person name="Tallon L."/>
            <person name="Sadzewicz L."/>
            <person name="Zhao X."/>
            <person name="Boylan J."/>
            <person name="Ott S."/>
            <person name="Bowen H."/>
            <person name="Vavikolanu K."/>
            <person name="Mehta A."/>
            <person name="Aluvathingal J."/>
            <person name="Nadendla S."/>
            <person name="Lowell S."/>
            <person name="Myers T."/>
            <person name="Yan Y."/>
            <person name="Sichtig H."/>
        </authorList>
    </citation>
    <scope>NUCLEOTIDE SEQUENCE [LARGE SCALE GENOMIC DNA]</scope>
    <source>
        <strain evidence="3 6">FDAARGOS_1131</strain>
    </source>
</reference>
<keyword evidence="3" id="KW-0808">Transferase</keyword>
<organism evidence="4 5">
    <name type="scientific">Myroides odoratus</name>
    <name type="common">Flavobacterium odoratum</name>
    <dbReference type="NCBI Taxonomy" id="256"/>
    <lineage>
        <taxon>Bacteria</taxon>
        <taxon>Pseudomonadati</taxon>
        <taxon>Bacteroidota</taxon>
        <taxon>Flavobacteriia</taxon>
        <taxon>Flavobacteriales</taxon>
        <taxon>Flavobacteriaceae</taxon>
        <taxon>Myroides</taxon>
    </lineage>
</organism>
<keyword evidence="1" id="KW-1133">Transmembrane helix</keyword>
<accession>A0A378RLZ5</accession>
<dbReference type="AlphaFoldDB" id="A0A378RLZ5"/>
<dbReference type="GO" id="GO:0016740">
    <property type="term" value="F:transferase activity"/>
    <property type="evidence" value="ECO:0007669"/>
    <property type="project" value="UniProtKB-KW"/>
</dbReference>
<evidence type="ECO:0000259" key="2">
    <source>
        <dbReference type="Pfam" id="PF20584"/>
    </source>
</evidence>
<protein>
    <submittedName>
        <fullName evidence="3">Diacylglyceryl transferase</fullName>
    </submittedName>
</protein>
<evidence type="ECO:0000313" key="5">
    <source>
        <dbReference type="Proteomes" id="UP000255024"/>
    </source>
</evidence>
<dbReference type="EMBL" id="UGQL01000001">
    <property type="protein sequence ID" value="STZ28073.1"/>
    <property type="molecule type" value="Genomic_DNA"/>
</dbReference>
<keyword evidence="5" id="KW-1185">Reference proteome</keyword>
<proteinExistence type="predicted"/>
<evidence type="ECO:0000313" key="4">
    <source>
        <dbReference type="EMBL" id="STZ28073.1"/>
    </source>
</evidence>
<gene>
    <name evidence="3" type="ORF">I6I88_11555</name>
    <name evidence="4" type="ORF">NCTC11179_01612</name>
</gene>
<dbReference type="InterPro" id="IPR046714">
    <property type="entry name" value="DUF6787"/>
</dbReference>
<dbReference type="EMBL" id="CP068108">
    <property type="protein sequence ID" value="QQT98851.1"/>
    <property type="molecule type" value="Genomic_DNA"/>
</dbReference>
<dbReference type="Proteomes" id="UP000596202">
    <property type="component" value="Chromosome"/>
</dbReference>
<feature type="transmembrane region" description="Helical" evidence="1">
    <location>
        <begin position="54"/>
        <end position="77"/>
    </location>
</feature>
<dbReference type="Pfam" id="PF20584">
    <property type="entry name" value="DUF6787"/>
    <property type="match status" value="1"/>
</dbReference>
<feature type="transmembrane region" description="Helical" evidence="1">
    <location>
        <begin position="12"/>
        <end position="34"/>
    </location>
</feature>
<feature type="domain" description="DUF6787" evidence="2">
    <location>
        <begin position="18"/>
        <end position="97"/>
    </location>
</feature>
<dbReference type="RefSeq" id="WP_002986093.1">
    <property type="nucleotide sequence ID" value="NZ_CP068107.1"/>
</dbReference>